<reference evidence="2 3" key="1">
    <citation type="submission" date="2017-11" db="EMBL/GenBank/DDBJ databases">
        <title>De novo assembly and phasing of dikaryotic genomes from two isolates of Puccinia coronata f. sp. avenae, the causal agent of oat crown rust.</title>
        <authorList>
            <person name="Miller M.E."/>
            <person name="Zhang Y."/>
            <person name="Omidvar V."/>
            <person name="Sperschneider J."/>
            <person name="Schwessinger B."/>
            <person name="Raley C."/>
            <person name="Palmer J.M."/>
            <person name="Garnica D."/>
            <person name="Upadhyaya N."/>
            <person name="Rathjen J."/>
            <person name="Taylor J.M."/>
            <person name="Park R.F."/>
            <person name="Dodds P.N."/>
            <person name="Hirsch C.D."/>
            <person name="Kianian S.F."/>
            <person name="Figueroa M."/>
        </authorList>
    </citation>
    <scope>NUCLEOTIDE SEQUENCE [LARGE SCALE GENOMIC DNA]</scope>
    <source>
        <strain evidence="2">12SD80</strain>
    </source>
</reference>
<gene>
    <name evidence="2" type="ORF">PCASD_08076</name>
</gene>
<organism evidence="2 3">
    <name type="scientific">Puccinia coronata f. sp. avenae</name>
    <dbReference type="NCBI Taxonomy" id="200324"/>
    <lineage>
        <taxon>Eukaryota</taxon>
        <taxon>Fungi</taxon>
        <taxon>Dikarya</taxon>
        <taxon>Basidiomycota</taxon>
        <taxon>Pucciniomycotina</taxon>
        <taxon>Pucciniomycetes</taxon>
        <taxon>Pucciniales</taxon>
        <taxon>Pucciniaceae</taxon>
        <taxon>Puccinia</taxon>
    </lineage>
</organism>
<dbReference type="Proteomes" id="UP000235392">
    <property type="component" value="Unassembled WGS sequence"/>
</dbReference>
<protein>
    <submittedName>
        <fullName evidence="2">Uncharacterized protein</fullName>
    </submittedName>
</protein>
<evidence type="ECO:0000256" key="1">
    <source>
        <dbReference type="ARBA" id="ARBA00022694"/>
    </source>
</evidence>
<dbReference type="SUPFAM" id="SSF160350">
    <property type="entry name" value="Rnp2-like"/>
    <property type="match status" value="1"/>
</dbReference>
<evidence type="ECO:0000313" key="3">
    <source>
        <dbReference type="Proteomes" id="UP000235392"/>
    </source>
</evidence>
<dbReference type="GO" id="GO:1902555">
    <property type="term" value="C:endoribonuclease complex"/>
    <property type="evidence" value="ECO:0007669"/>
    <property type="project" value="UniProtKB-ARBA"/>
</dbReference>
<evidence type="ECO:0000313" key="2">
    <source>
        <dbReference type="EMBL" id="PLW43124.1"/>
    </source>
</evidence>
<name>A0A2N5UZH1_9BASI</name>
<comment type="caution">
    <text evidence="2">The sequence shown here is derived from an EMBL/GenBank/DDBJ whole genome shotgun (WGS) entry which is preliminary data.</text>
</comment>
<proteinExistence type="predicted"/>
<dbReference type="AlphaFoldDB" id="A0A2N5UZH1"/>
<dbReference type="GO" id="GO:0008033">
    <property type="term" value="P:tRNA processing"/>
    <property type="evidence" value="ECO:0007669"/>
    <property type="project" value="UniProtKB-KW"/>
</dbReference>
<keyword evidence="1" id="KW-0819">tRNA processing</keyword>
<dbReference type="GO" id="GO:1990904">
    <property type="term" value="C:ribonucleoprotein complex"/>
    <property type="evidence" value="ECO:0007669"/>
    <property type="project" value="UniProtKB-ARBA"/>
</dbReference>
<dbReference type="InterPro" id="IPR038085">
    <property type="entry name" value="Rnp2-like_sf"/>
</dbReference>
<dbReference type="EMBL" id="PGCI01000071">
    <property type="protein sequence ID" value="PLW43124.1"/>
    <property type="molecule type" value="Genomic_DNA"/>
</dbReference>
<accession>A0A2N5UZH1</accession>
<sequence>MRHSVPNVHYHYIKLCVRSKSKNDANELNLYKVLKDSMNNWFGDIDGVDTSNWTTIWLKDHKEVILKVLASEAHKILNSISMHSCVSLETNDQPLSLNILSHSHCLVNLS</sequence>